<protein>
    <submittedName>
        <fullName evidence="1">Uncharacterized protein</fullName>
    </submittedName>
</protein>
<dbReference type="EMBL" id="JBBCAQ010000027">
    <property type="protein sequence ID" value="KAK7586171.1"/>
    <property type="molecule type" value="Genomic_DNA"/>
</dbReference>
<organism evidence="1 2">
    <name type="scientific">Parthenolecanium corni</name>
    <dbReference type="NCBI Taxonomy" id="536013"/>
    <lineage>
        <taxon>Eukaryota</taxon>
        <taxon>Metazoa</taxon>
        <taxon>Ecdysozoa</taxon>
        <taxon>Arthropoda</taxon>
        <taxon>Hexapoda</taxon>
        <taxon>Insecta</taxon>
        <taxon>Pterygota</taxon>
        <taxon>Neoptera</taxon>
        <taxon>Paraneoptera</taxon>
        <taxon>Hemiptera</taxon>
        <taxon>Sternorrhyncha</taxon>
        <taxon>Coccoidea</taxon>
        <taxon>Coccidae</taxon>
        <taxon>Parthenolecanium</taxon>
    </lineage>
</organism>
<comment type="caution">
    <text evidence="1">The sequence shown here is derived from an EMBL/GenBank/DDBJ whole genome shotgun (WGS) entry which is preliminary data.</text>
</comment>
<keyword evidence="2" id="KW-1185">Reference proteome</keyword>
<accession>A0AAN9TI95</accession>
<evidence type="ECO:0000313" key="1">
    <source>
        <dbReference type="EMBL" id="KAK7586171.1"/>
    </source>
</evidence>
<proteinExistence type="predicted"/>
<sequence>MMSEEQSQNIKMFGYMERRGKMRTPNKEKQEEWFRALASVLMQNYHEGLMYNDSLFPTVSLHRKSEDLTNCFITSLVAVTTSLNDEDSSEEITHIPDPPHESNKLNTTAEDTVVSTTNTNESMKIEESRSWTMIECDRTSPNKILPELPVKTKKTSLRYSWLKEESINVKSVSDNSQTILNPNAELDQLMSQLIDLNKEPQFLRNSMPPIDDRIPDYDIPRSHLSIISEILSEHTDTENSSTGSPDYKYHHLSSLDMDPDSLEMPWLSNDDLNNNRYWPAASGDHFFLKDNIASDNDDSFLDSLNTIMHLS</sequence>
<dbReference type="AlphaFoldDB" id="A0AAN9TI95"/>
<name>A0AAN9TI95_9HEMI</name>
<evidence type="ECO:0000313" key="2">
    <source>
        <dbReference type="Proteomes" id="UP001367676"/>
    </source>
</evidence>
<reference evidence="1 2" key="1">
    <citation type="submission" date="2024-03" db="EMBL/GenBank/DDBJ databases">
        <title>Adaptation during the transition from Ophiocordyceps entomopathogen to insect associate is accompanied by gene loss and intensified selection.</title>
        <authorList>
            <person name="Ward C.M."/>
            <person name="Onetto C.A."/>
            <person name="Borneman A.R."/>
        </authorList>
    </citation>
    <scope>NUCLEOTIDE SEQUENCE [LARGE SCALE GENOMIC DNA]</scope>
    <source>
        <strain evidence="1">AWRI1</strain>
        <tissue evidence="1">Single Adult Female</tissue>
    </source>
</reference>
<gene>
    <name evidence="1" type="ORF">V9T40_004047</name>
</gene>
<dbReference type="Proteomes" id="UP001367676">
    <property type="component" value="Unassembled WGS sequence"/>
</dbReference>